<evidence type="ECO:0000256" key="2">
    <source>
        <dbReference type="ARBA" id="ARBA00007532"/>
    </source>
</evidence>
<dbReference type="SUPFAM" id="SSF51905">
    <property type="entry name" value="FAD/NAD(P)-binding domain"/>
    <property type="match status" value="1"/>
</dbReference>
<keyword evidence="3 9" id="KW-0285">Flavoprotein</keyword>
<dbReference type="RefSeq" id="WP_337705055.1">
    <property type="nucleotide sequence ID" value="NZ_JBBEGM010000009.1"/>
</dbReference>
<name>A0ABU8MB96_9PSEU</name>
<sequence length="457" mass="49713">MRRFDLVVLGAGSGNMVIDDSWSDRRVAVIEHNAFGGTCLNRGCIPSKMLSYTAEVTELVADAPTYDVDARLEGMRWPDVRKRVFDRTDGTAAEGEQGRRSEDFVTVYTGVARFTGPRRLRIEGEDGEDPVEIEGDQVVVAAGSRPSVPPPVQESGLPFHTSDTIMRIDAPPRRLAVLGGGYIAAEQAHVFHAAGSEIVVIEPHDQLLEGHDESVAARFTDIARERYELHLERRFERLEGEPGALRLVLDDDSVVEADTLLVATGRTSNADRLDLAAAGIDVHDDGRIAVDDAQRTSAPGVWALGDVSSPLQLKHVANREAEVVRHNLAHPDDLRTVDHDLVPSAVFTNPQVGAVGRTEQQCRDEGLDYIGATVEMADVAYGWAMEERTGFCKVLAERGTGRILGAHIMGPQAPAMIHVLSVAMTFGIDATALSQRPYWVHPALTEVIDNALRSLAV</sequence>
<dbReference type="InterPro" id="IPR023753">
    <property type="entry name" value="FAD/NAD-binding_dom"/>
</dbReference>
<keyword evidence="4 9" id="KW-0274">FAD</keyword>
<gene>
    <name evidence="12" type="ORF">WCD58_21210</name>
</gene>
<dbReference type="EMBL" id="JBBEGM010000009">
    <property type="protein sequence ID" value="MEJ2863693.1"/>
    <property type="molecule type" value="Genomic_DNA"/>
</dbReference>
<dbReference type="PRINTS" id="PR00368">
    <property type="entry name" value="FADPNR"/>
</dbReference>
<dbReference type="InterPro" id="IPR004099">
    <property type="entry name" value="Pyr_nucl-diS_OxRdtase_dimer"/>
</dbReference>
<evidence type="ECO:0000256" key="1">
    <source>
        <dbReference type="ARBA" id="ARBA00001974"/>
    </source>
</evidence>
<dbReference type="NCBIfam" id="NF005884">
    <property type="entry name" value="PRK07846.1"/>
    <property type="match status" value="1"/>
</dbReference>
<dbReference type="PIRSF" id="PIRSF000350">
    <property type="entry name" value="Mercury_reductase_MerA"/>
    <property type="match status" value="1"/>
</dbReference>
<keyword evidence="7" id="KW-1015">Disulfide bond</keyword>
<dbReference type="Gene3D" id="3.50.50.60">
    <property type="entry name" value="FAD/NAD(P)-binding domain"/>
    <property type="match status" value="2"/>
</dbReference>
<proteinExistence type="inferred from homology"/>
<dbReference type="PANTHER" id="PTHR43014">
    <property type="entry name" value="MERCURIC REDUCTASE"/>
    <property type="match status" value="1"/>
</dbReference>
<dbReference type="InterPro" id="IPR012999">
    <property type="entry name" value="Pyr_OxRdtase_I_AS"/>
</dbReference>
<evidence type="ECO:0000256" key="5">
    <source>
        <dbReference type="ARBA" id="ARBA00022857"/>
    </source>
</evidence>
<dbReference type="SUPFAM" id="SSF55424">
    <property type="entry name" value="FAD/NAD-linked reductases, dimerisation (C-terminal) domain"/>
    <property type="match status" value="1"/>
</dbReference>
<evidence type="ECO:0000259" key="10">
    <source>
        <dbReference type="Pfam" id="PF02852"/>
    </source>
</evidence>
<dbReference type="Gene3D" id="3.30.390.30">
    <property type="match status" value="1"/>
</dbReference>
<dbReference type="PROSITE" id="PS00076">
    <property type="entry name" value="PYRIDINE_REDOX_1"/>
    <property type="match status" value="1"/>
</dbReference>
<dbReference type="InterPro" id="IPR001100">
    <property type="entry name" value="Pyr_nuc-diS_OxRdtase"/>
</dbReference>
<evidence type="ECO:0000256" key="6">
    <source>
        <dbReference type="ARBA" id="ARBA00023002"/>
    </source>
</evidence>
<comment type="caution">
    <text evidence="12">The sequence shown here is derived from an EMBL/GenBank/DDBJ whole genome shotgun (WGS) entry which is preliminary data.</text>
</comment>
<dbReference type="InterPro" id="IPR016156">
    <property type="entry name" value="FAD/NAD-linked_Rdtase_dimer_sf"/>
</dbReference>
<feature type="domain" description="Pyridine nucleotide-disulphide oxidoreductase dimerisation" evidence="10">
    <location>
        <begin position="342"/>
        <end position="451"/>
    </location>
</feature>
<dbReference type="Pfam" id="PF02852">
    <property type="entry name" value="Pyr_redox_dim"/>
    <property type="match status" value="1"/>
</dbReference>
<evidence type="ECO:0000256" key="9">
    <source>
        <dbReference type="RuleBase" id="RU003691"/>
    </source>
</evidence>
<evidence type="ECO:0000256" key="7">
    <source>
        <dbReference type="ARBA" id="ARBA00023157"/>
    </source>
</evidence>
<dbReference type="EC" id="1.8.1.15" evidence="12"/>
<evidence type="ECO:0000256" key="3">
    <source>
        <dbReference type="ARBA" id="ARBA00022630"/>
    </source>
</evidence>
<keyword evidence="8 9" id="KW-0676">Redox-active center</keyword>
<evidence type="ECO:0000259" key="11">
    <source>
        <dbReference type="Pfam" id="PF07992"/>
    </source>
</evidence>
<evidence type="ECO:0000313" key="12">
    <source>
        <dbReference type="EMBL" id="MEJ2863693.1"/>
    </source>
</evidence>
<comment type="cofactor">
    <cofactor evidence="1">
        <name>FAD</name>
        <dbReference type="ChEBI" id="CHEBI:57692"/>
    </cofactor>
</comment>
<evidence type="ECO:0000256" key="4">
    <source>
        <dbReference type="ARBA" id="ARBA00022827"/>
    </source>
</evidence>
<evidence type="ECO:0000313" key="13">
    <source>
        <dbReference type="Proteomes" id="UP001369736"/>
    </source>
</evidence>
<dbReference type="PRINTS" id="PR00411">
    <property type="entry name" value="PNDRDTASEI"/>
</dbReference>
<reference evidence="12 13" key="1">
    <citation type="submission" date="2024-03" db="EMBL/GenBank/DDBJ databases">
        <title>Actinomycetospora sp. OC33-EN07, a novel actinomycete isolated from wild orchid (Aerides multiflora).</title>
        <authorList>
            <person name="Suriyachadkun C."/>
        </authorList>
    </citation>
    <scope>NUCLEOTIDE SEQUENCE [LARGE SCALE GENOMIC DNA]</scope>
    <source>
        <strain evidence="12 13">OC33-EN07</strain>
    </source>
</reference>
<keyword evidence="5" id="KW-0521">NADP</keyword>
<dbReference type="PANTHER" id="PTHR43014:SF5">
    <property type="entry name" value="GLUTATHIONE REDUCTASE (NADPH)"/>
    <property type="match status" value="1"/>
</dbReference>
<protein>
    <submittedName>
        <fullName evidence="12">Mycothione reductase</fullName>
        <ecNumber evidence="12">1.8.1.15</ecNumber>
    </submittedName>
</protein>
<dbReference type="GO" id="GO:0050627">
    <property type="term" value="F:mycothione reductase [NAD(P)H] activity"/>
    <property type="evidence" value="ECO:0007669"/>
    <property type="project" value="UniProtKB-EC"/>
</dbReference>
<organism evidence="12 13">
    <name type="scientific">Actinomycetospora flava</name>
    <dbReference type="NCBI Taxonomy" id="3129232"/>
    <lineage>
        <taxon>Bacteria</taxon>
        <taxon>Bacillati</taxon>
        <taxon>Actinomycetota</taxon>
        <taxon>Actinomycetes</taxon>
        <taxon>Pseudonocardiales</taxon>
        <taxon>Pseudonocardiaceae</taxon>
        <taxon>Actinomycetospora</taxon>
    </lineage>
</organism>
<evidence type="ECO:0000256" key="8">
    <source>
        <dbReference type="ARBA" id="ARBA00023284"/>
    </source>
</evidence>
<keyword evidence="6 9" id="KW-0560">Oxidoreductase</keyword>
<dbReference type="Proteomes" id="UP001369736">
    <property type="component" value="Unassembled WGS sequence"/>
</dbReference>
<dbReference type="Pfam" id="PF07992">
    <property type="entry name" value="Pyr_redox_2"/>
    <property type="match status" value="1"/>
</dbReference>
<accession>A0ABU8MB96</accession>
<keyword evidence="13" id="KW-1185">Reference proteome</keyword>
<feature type="domain" description="FAD/NAD(P)-binding" evidence="11">
    <location>
        <begin position="4"/>
        <end position="321"/>
    </location>
</feature>
<dbReference type="InterPro" id="IPR036188">
    <property type="entry name" value="FAD/NAD-bd_sf"/>
</dbReference>
<comment type="similarity">
    <text evidence="2 9">Belongs to the class-I pyridine nucleotide-disulfide oxidoreductase family.</text>
</comment>